<comment type="caution">
    <text evidence="1">The sequence shown here is derived from an EMBL/GenBank/DDBJ whole genome shotgun (WGS) entry which is preliminary data.</text>
</comment>
<dbReference type="SUPFAM" id="SSF53474">
    <property type="entry name" value="alpha/beta-Hydrolases"/>
    <property type="match status" value="1"/>
</dbReference>
<dbReference type="InterPro" id="IPR029058">
    <property type="entry name" value="AB_hydrolase_fold"/>
</dbReference>
<keyword evidence="2" id="KW-1185">Reference proteome</keyword>
<gene>
    <name evidence="1" type="ORF">ABVK25_011304</name>
</gene>
<dbReference type="EMBL" id="JBHFEH010000092">
    <property type="protein sequence ID" value="KAL2047848.1"/>
    <property type="molecule type" value="Genomic_DNA"/>
</dbReference>
<organism evidence="1 2">
    <name type="scientific">Lepraria finkii</name>
    <dbReference type="NCBI Taxonomy" id="1340010"/>
    <lineage>
        <taxon>Eukaryota</taxon>
        <taxon>Fungi</taxon>
        <taxon>Dikarya</taxon>
        <taxon>Ascomycota</taxon>
        <taxon>Pezizomycotina</taxon>
        <taxon>Lecanoromycetes</taxon>
        <taxon>OSLEUM clade</taxon>
        <taxon>Lecanoromycetidae</taxon>
        <taxon>Lecanorales</taxon>
        <taxon>Lecanorineae</taxon>
        <taxon>Stereocaulaceae</taxon>
        <taxon>Lepraria</taxon>
    </lineage>
</organism>
<accession>A0ABR4AQ49</accession>
<reference evidence="1 2" key="1">
    <citation type="submission" date="2024-09" db="EMBL/GenBank/DDBJ databases">
        <title>Rethinking Asexuality: The Enigmatic Case of Functional Sexual Genes in Lepraria (Stereocaulaceae).</title>
        <authorList>
            <person name="Doellman M."/>
            <person name="Sun Y."/>
            <person name="Barcenas-Pena A."/>
            <person name="Lumbsch H.T."/>
            <person name="Grewe F."/>
        </authorList>
    </citation>
    <scope>NUCLEOTIDE SEQUENCE [LARGE SCALE GENOMIC DNA]</scope>
    <source>
        <strain evidence="1 2">Grewe 0041</strain>
    </source>
</reference>
<protein>
    <recommendedName>
        <fullName evidence="3">Chlorophyllase</fullName>
    </recommendedName>
</protein>
<name>A0ABR4AQ49_9LECA</name>
<proteinExistence type="predicted"/>
<sequence>MSINQAATAAAQEKLGAFDIKSLPCQTVNSHYITVDILIPKDTKPGKGPIILTGASLNLGSFPRSWIMDFALQHSAIPVSPNCLKLPESTGLKLMDNISHFWQWFRQGLASVITSATEGKVEADETKTIIIGYSAGKMMQNHSFNTQIDKGGHTGGYLAVQPPITEPAGSIKAMIAAYPTLDFKSLFFA</sequence>
<dbReference type="Proteomes" id="UP001590951">
    <property type="component" value="Unassembled WGS sequence"/>
</dbReference>
<evidence type="ECO:0000313" key="1">
    <source>
        <dbReference type="EMBL" id="KAL2047848.1"/>
    </source>
</evidence>
<evidence type="ECO:0008006" key="3">
    <source>
        <dbReference type="Google" id="ProtNLM"/>
    </source>
</evidence>
<evidence type="ECO:0000313" key="2">
    <source>
        <dbReference type="Proteomes" id="UP001590951"/>
    </source>
</evidence>
<dbReference type="Gene3D" id="3.40.50.1820">
    <property type="entry name" value="alpha/beta hydrolase"/>
    <property type="match status" value="1"/>
</dbReference>